<proteinExistence type="predicted"/>
<keyword evidence="3" id="KW-1185">Reference proteome</keyword>
<protein>
    <submittedName>
        <fullName evidence="2">Uncharacterized protein</fullName>
    </submittedName>
</protein>
<evidence type="ECO:0000256" key="1">
    <source>
        <dbReference type="SAM" id="Phobius"/>
    </source>
</evidence>
<keyword evidence="1" id="KW-0472">Membrane</keyword>
<comment type="caution">
    <text evidence="2">The sequence shown here is derived from an EMBL/GenBank/DDBJ whole genome shotgun (WGS) entry which is preliminary data.</text>
</comment>
<dbReference type="AlphaFoldDB" id="A0A368GF95"/>
<accession>A0A368GF95</accession>
<dbReference type="STRING" id="29170.A0A368GF95"/>
<evidence type="ECO:0000313" key="2">
    <source>
        <dbReference type="EMBL" id="RCN41695.1"/>
    </source>
</evidence>
<gene>
    <name evidence="2" type="ORF">ANCCAN_12365</name>
</gene>
<evidence type="ECO:0000313" key="3">
    <source>
        <dbReference type="Proteomes" id="UP000252519"/>
    </source>
</evidence>
<dbReference type="OrthoDB" id="10251209at2759"/>
<name>A0A368GF95_ANCCA</name>
<dbReference type="Proteomes" id="UP000252519">
    <property type="component" value="Unassembled WGS sequence"/>
</dbReference>
<keyword evidence="1" id="KW-0812">Transmembrane</keyword>
<sequence>MNHLTSSTILYRVLTLTYTGTLFEAFLDVFCLFLVVVSKVKRAPFVKFVECGYGGAKIPVHIFPSLLCPPLVRSSQRVGNIESRMLWLMRSARNFDKCLKYHRDACCPVDYVILCN</sequence>
<dbReference type="EMBL" id="JOJR01000225">
    <property type="protein sequence ID" value="RCN41695.1"/>
    <property type="molecule type" value="Genomic_DNA"/>
</dbReference>
<reference evidence="2 3" key="1">
    <citation type="submission" date="2014-10" db="EMBL/GenBank/DDBJ databases">
        <title>Draft genome of the hookworm Ancylostoma caninum.</title>
        <authorList>
            <person name="Mitreva M."/>
        </authorList>
    </citation>
    <scope>NUCLEOTIDE SEQUENCE [LARGE SCALE GENOMIC DNA]</scope>
    <source>
        <strain evidence="2 3">Baltimore</strain>
    </source>
</reference>
<organism evidence="2 3">
    <name type="scientific">Ancylostoma caninum</name>
    <name type="common">Dog hookworm</name>
    <dbReference type="NCBI Taxonomy" id="29170"/>
    <lineage>
        <taxon>Eukaryota</taxon>
        <taxon>Metazoa</taxon>
        <taxon>Ecdysozoa</taxon>
        <taxon>Nematoda</taxon>
        <taxon>Chromadorea</taxon>
        <taxon>Rhabditida</taxon>
        <taxon>Rhabditina</taxon>
        <taxon>Rhabditomorpha</taxon>
        <taxon>Strongyloidea</taxon>
        <taxon>Ancylostomatidae</taxon>
        <taxon>Ancylostomatinae</taxon>
        <taxon>Ancylostoma</taxon>
    </lineage>
</organism>
<feature type="transmembrane region" description="Helical" evidence="1">
    <location>
        <begin position="16"/>
        <end position="37"/>
    </location>
</feature>
<keyword evidence="1" id="KW-1133">Transmembrane helix</keyword>